<gene>
    <name evidence="1" type="ORF">DU508_13055</name>
</gene>
<keyword evidence="2" id="KW-1185">Reference proteome</keyword>
<sequence>MHFDTFASGTTFLFFSALYQQFYEKVDLAYNKLFISFAMANSILIKHTGKELLGNEFVKPIKKCNDKPK</sequence>
<reference evidence="1 2" key="1">
    <citation type="submission" date="2018-07" db="EMBL/GenBank/DDBJ databases">
        <title>Pedobacter sp. nov., isolated from soil.</title>
        <authorList>
            <person name="Zhou L.Y."/>
            <person name="Du Z.J."/>
        </authorList>
    </citation>
    <scope>NUCLEOTIDE SEQUENCE [LARGE SCALE GENOMIC DNA]</scope>
    <source>
        <strain evidence="1 2">JDX94</strain>
    </source>
</reference>
<organism evidence="1 2">
    <name type="scientific">Pedobacter chinensis</name>
    <dbReference type="NCBI Taxonomy" id="2282421"/>
    <lineage>
        <taxon>Bacteria</taxon>
        <taxon>Pseudomonadati</taxon>
        <taxon>Bacteroidota</taxon>
        <taxon>Sphingobacteriia</taxon>
        <taxon>Sphingobacteriales</taxon>
        <taxon>Sphingobacteriaceae</taxon>
        <taxon>Pedobacter</taxon>
    </lineage>
</organism>
<dbReference type="AlphaFoldDB" id="A0A369PW99"/>
<evidence type="ECO:0000313" key="2">
    <source>
        <dbReference type="Proteomes" id="UP000253961"/>
    </source>
</evidence>
<dbReference type="EMBL" id="QPKV01000004">
    <property type="protein sequence ID" value="RDC56510.1"/>
    <property type="molecule type" value="Genomic_DNA"/>
</dbReference>
<proteinExistence type="predicted"/>
<dbReference type="Proteomes" id="UP000253961">
    <property type="component" value="Unassembled WGS sequence"/>
</dbReference>
<protein>
    <submittedName>
        <fullName evidence="1">Uncharacterized protein</fullName>
    </submittedName>
</protein>
<name>A0A369PW99_9SPHI</name>
<accession>A0A369PW99</accession>
<comment type="caution">
    <text evidence="1">The sequence shown here is derived from an EMBL/GenBank/DDBJ whole genome shotgun (WGS) entry which is preliminary data.</text>
</comment>
<evidence type="ECO:0000313" key="1">
    <source>
        <dbReference type="EMBL" id="RDC56510.1"/>
    </source>
</evidence>